<evidence type="ECO:0000256" key="3">
    <source>
        <dbReference type="ARBA" id="ARBA00023235"/>
    </source>
</evidence>
<dbReference type="Gene3D" id="3.30.70.660">
    <property type="entry name" value="Pseudouridine synthase I, catalytic domain, C-terminal subdomain"/>
    <property type="match status" value="1"/>
</dbReference>
<feature type="region of interest" description="Disordered" evidence="6">
    <location>
        <begin position="592"/>
        <end position="618"/>
    </location>
</feature>
<dbReference type="InterPro" id="IPR020097">
    <property type="entry name" value="PsdUridine_synth_TruA_a/b_dom"/>
</dbReference>
<dbReference type="SUPFAM" id="SSF55120">
    <property type="entry name" value="Pseudouridine synthase"/>
    <property type="match status" value="1"/>
</dbReference>
<dbReference type="GO" id="GO:0005737">
    <property type="term" value="C:cytoplasm"/>
    <property type="evidence" value="ECO:0007669"/>
    <property type="project" value="TreeGrafter"/>
</dbReference>
<dbReference type="GO" id="GO:0005634">
    <property type="term" value="C:nucleus"/>
    <property type="evidence" value="ECO:0007669"/>
    <property type="project" value="TreeGrafter"/>
</dbReference>
<dbReference type="InterPro" id="IPR041708">
    <property type="entry name" value="PUS1/PUS2-like"/>
</dbReference>
<evidence type="ECO:0000256" key="6">
    <source>
        <dbReference type="SAM" id="MobiDB-lite"/>
    </source>
</evidence>
<accession>A0A3L6L3S6</accession>
<dbReference type="GO" id="GO:0009982">
    <property type="term" value="F:pseudouridine synthase activity"/>
    <property type="evidence" value="ECO:0007669"/>
    <property type="project" value="InterPro"/>
</dbReference>
<dbReference type="AlphaFoldDB" id="A0A3L6L3S6"/>
<dbReference type="InterPro" id="IPR001406">
    <property type="entry name" value="PsdUridine_synth_TruA"/>
</dbReference>
<keyword evidence="2" id="KW-0819">tRNA processing</keyword>
<dbReference type="Proteomes" id="UP000266743">
    <property type="component" value="Chromosome 7"/>
</dbReference>
<evidence type="ECO:0000313" key="8">
    <source>
        <dbReference type="EMBL" id="RHW71303.1"/>
    </source>
</evidence>
<dbReference type="GO" id="GO:1990481">
    <property type="term" value="P:mRNA pseudouridine synthesis"/>
    <property type="evidence" value="ECO:0007669"/>
    <property type="project" value="TreeGrafter"/>
</dbReference>
<comment type="similarity">
    <text evidence="1">Belongs to the tRNA pseudouridine synthase TruA family.</text>
</comment>
<dbReference type="CDD" id="cd02568">
    <property type="entry name" value="PseudoU_synth_PUS1_PUS2"/>
    <property type="match status" value="1"/>
</dbReference>
<evidence type="ECO:0000256" key="1">
    <source>
        <dbReference type="ARBA" id="ARBA00009375"/>
    </source>
</evidence>
<dbReference type="Gene3D" id="3.30.70.580">
    <property type="entry name" value="Pseudouridine synthase I, catalytic domain, N-terminal subdomain"/>
    <property type="match status" value="1"/>
</dbReference>
<comment type="caution">
    <text evidence="8">The sequence shown here is derived from an EMBL/GenBank/DDBJ whole genome shotgun (WGS) entry which is preliminary data.</text>
</comment>
<feature type="active site" description="Nucleophile" evidence="4">
    <location>
        <position position="86"/>
    </location>
</feature>
<dbReference type="PANTHER" id="PTHR11142:SF26">
    <property type="entry name" value="SYNTHASE I, PUTATIVE-RELATED"/>
    <property type="match status" value="1"/>
</dbReference>
<dbReference type="InterPro" id="IPR020095">
    <property type="entry name" value="PsdUridine_synth_TruA_C"/>
</dbReference>
<evidence type="ECO:0000256" key="4">
    <source>
        <dbReference type="PIRSR" id="PIRSR641708-1"/>
    </source>
</evidence>
<feature type="domain" description="Pseudouridine synthase I TruA alpha/beta" evidence="7">
    <location>
        <begin position="215"/>
        <end position="374"/>
    </location>
</feature>
<dbReference type="InterPro" id="IPR020094">
    <property type="entry name" value="TruA/RsuA/RluB/E/F_N"/>
</dbReference>
<sequence length="618" mass="69062">MAKRKNFNTRRACLRKAPRDHTHIGLCVMYCGTAFRGLQLQAHAPTHHTVEGVLIQALKDAGIVDGVQRGRVSGEEHHFARSCRTDRGVHAVRNLVCLFVPNSKLEAAGGCDRLPQLLNAHLPSTVRVERVTTVMGDFIPRFCCVSRIYRYMIPVYALLSPCSSWNEFYAEFPQAVETLRCRAQGGSFIDLCPNEEDKLLAALRDVVSRGNGLLAHHVVGTHRFHNFSVSPGERYGHGWNRKVVMPNDNTSVRTVMRCEIAPRLFLFPQETIGPTRSEYAKSLKIFEGDTAAEGERVIAVSERTFPETALLPYLLFQIEGRSFLFNMIRKIVGLIIAVLRGARESLMQETLSAERHALCPLAPGSFLYLFHSFYTSYDNRVRRSGSTRFCPLEDEWTGEVGEAASAFAVTSITADVIDLDMNRVPALGTLLSAIDAQRRVTRPCWEEEDAHLTSMKEFHPAVVEPHPSCSEMTTFLRSLRVHNWGLSQVKQPVQCGKNKPLDTDNGKESITGCEGVKQQRASGDGYVVDEGQVRKRARKEECMCEGCNGTPFSRETHTLGEEEVDDGWLYVASTPEEEQRLRHEHHKRVRRSRAWDGTAHGGGVEVAFHSDGDGGGSE</sequence>
<evidence type="ECO:0000259" key="7">
    <source>
        <dbReference type="Pfam" id="PF01416"/>
    </source>
</evidence>
<dbReference type="GO" id="GO:0003723">
    <property type="term" value="F:RNA binding"/>
    <property type="evidence" value="ECO:0007669"/>
    <property type="project" value="InterPro"/>
</dbReference>
<proteinExistence type="inferred from homology"/>
<keyword evidence="3" id="KW-0413">Isomerase</keyword>
<dbReference type="GO" id="GO:0031119">
    <property type="term" value="P:tRNA pseudouridine synthesis"/>
    <property type="evidence" value="ECO:0007669"/>
    <property type="project" value="InterPro"/>
</dbReference>
<evidence type="ECO:0000256" key="2">
    <source>
        <dbReference type="ARBA" id="ARBA00022694"/>
    </source>
</evidence>
<protein>
    <submittedName>
        <fullName evidence="8">Pseudouridylate synthase I</fullName>
    </submittedName>
</protein>
<dbReference type="InterPro" id="IPR020103">
    <property type="entry name" value="PsdUridine_synth_cat_dom_sf"/>
</dbReference>
<name>A0A3L6L3S6_9TRYP</name>
<gene>
    <name evidence="8" type="ORF">DPX39_070027000</name>
</gene>
<evidence type="ECO:0000256" key="5">
    <source>
        <dbReference type="PIRSR" id="PIRSR641708-2"/>
    </source>
</evidence>
<organism evidence="8">
    <name type="scientific">Trypanosoma brucei equiperdum</name>
    <dbReference type="NCBI Taxonomy" id="630700"/>
    <lineage>
        <taxon>Eukaryota</taxon>
        <taxon>Discoba</taxon>
        <taxon>Euglenozoa</taxon>
        <taxon>Kinetoplastea</taxon>
        <taxon>Metakinetoplastina</taxon>
        <taxon>Trypanosomatida</taxon>
        <taxon>Trypanosomatidae</taxon>
        <taxon>Trypanosoma</taxon>
    </lineage>
</organism>
<feature type="binding site" evidence="5">
    <location>
        <position position="149"/>
    </location>
    <ligand>
        <name>substrate</name>
    </ligand>
</feature>
<reference evidence="8" key="1">
    <citation type="submission" date="2018-09" db="EMBL/GenBank/DDBJ databases">
        <title>whole genome sequence of T. equiperdum IVM-t1 strain.</title>
        <authorList>
            <person name="Suganuma K."/>
        </authorList>
    </citation>
    <scope>NUCLEOTIDE SEQUENCE [LARGE SCALE GENOMIC DNA]</scope>
    <source>
        <strain evidence="8">IVM-t1</strain>
    </source>
</reference>
<dbReference type="EMBL" id="QSBY01000007">
    <property type="protein sequence ID" value="RHW71303.1"/>
    <property type="molecule type" value="Genomic_DNA"/>
</dbReference>
<dbReference type="Pfam" id="PF01416">
    <property type="entry name" value="PseudoU_synth_1"/>
    <property type="match status" value="1"/>
</dbReference>
<dbReference type="PANTHER" id="PTHR11142">
    <property type="entry name" value="PSEUDOURIDYLATE SYNTHASE"/>
    <property type="match status" value="1"/>
</dbReference>